<evidence type="ECO:0000313" key="2">
    <source>
        <dbReference type="Proteomes" id="UP000241769"/>
    </source>
</evidence>
<reference evidence="1 2" key="1">
    <citation type="journal article" date="2018" name="Genome Biol. Evol.">
        <title>Multiple Roots of Fruiting Body Formation in Amoebozoa.</title>
        <authorList>
            <person name="Hillmann F."/>
            <person name="Forbes G."/>
            <person name="Novohradska S."/>
            <person name="Ferling I."/>
            <person name="Riege K."/>
            <person name="Groth M."/>
            <person name="Westermann M."/>
            <person name="Marz M."/>
            <person name="Spaller T."/>
            <person name="Winckler T."/>
            <person name="Schaap P."/>
            <person name="Glockner G."/>
        </authorList>
    </citation>
    <scope>NUCLEOTIDE SEQUENCE [LARGE SCALE GENOMIC DNA]</scope>
    <source>
        <strain evidence="1 2">Jena</strain>
    </source>
</reference>
<dbReference type="AlphaFoldDB" id="A0A2P6N4K9"/>
<gene>
    <name evidence="1" type="ORF">PROFUN_13339</name>
</gene>
<proteinExistence type="predicted"/>
<sequence>MEAKPQKGQRGYKAAGALEVKSELKLHSSKQTDQQTPLRESHWAQLLRSLSSNATELLVHNHGN</sequence>
<dbReference type="EMBL" id="MDYQ01000206">
    <property type="protein sequence ID" value="PRP78900.1"/>
    <property type="molecule type" value="Genomic_DNA"/>
</dbReference>
<evidence type="ECO:0000313" key="1">
    <source>
        <dbReference type="EMBL" id="PRP78900.1"/>
    </source>
</evidence>
<comment type="caution">
    <text evidence="1">The sequence shown here is derived from an EMBL/GenBank/DDBJ whole genome shotgun (WGS) entry which is preliminary data.</text>
</comment>
<keyword evidence="2" id="KW-1185">Reference proteome</keyword>
<dbReference type="InParanoid" id="A0A2P6N4K9"/>
<dbReference type="Proteomes" id="UP000241769">
    <property type="component" value="Unassembled WGS sequence"/>
</dbReference>
<protein>
    <submittedName>
        <fullName evidence="1">Uncharacterized protein</fullName>
    </submittedName>
</protein>
<name>A0A2P6N4K9_9EUKA</name>
<organism evidence="1 2">
    <name type="scientific">Planoprotostelium fungivorum</name>
    <dbReference type="NCBI Taxonomy" id="1890364"/>
    <lineage>
        <taxon>Eukaryota</taxon>
        <taxon>Amoebozoa</taxon>
        <taxon>Evosea</taxon>
        <taxon>Variosea</taxon>
        <taxon>Cavosteliida</taxon>
        <taxon>Cavosteliaceae</taxon>
        <taxon>Planoprotostelium</taxon>
    </lineage>
</organism>
<accession>A0A2P6N4K9</accession>